<evidence type="ECO:0000256" key="3">
    <source>
        <dbReference type="ARBA" id="ARBA00023163"/>
    </source>
</evidence>
<dbReference type="SUPFAM" id="SSF55136">
    <property type="entry name" value="Probable bacterial effector-binding domain"/>
    <property type="match status" value="1"/>
</dbReference>
<dbReference type="Pfam" id="PF06445">
    <property type="entry name" value="GyrI-like"/>
    <property type="match status" value="1"/>
</dbReference>
<sequence length="288" mass="34272">MKSKTSNNDTIQKLKKSRRFIEDHYSESIGLEEISNSAHLSLFHFHRMFKSYFEMTCIDYLIQVRLEKSLQLLVYSKKSISEISFEVGFPNTETYIRNFKKLYKTTPGMYRKNTTDHFENLKPLELQREKAVFQNPFQMIKNMDSFPIAIMRTDAKDKIFAKTLHRLLDKTISLGVYNHEICFYGRSLDPPKLPHSKLERWELGVKVPKEKRNKLPFPLEVVTWKKGRYLVINHRGTAKELEATYMKAYQYIIHSPFPIANDPCWEVYKKIPPFHQNTEIDIFFRLEE</sequence>
<dbReference type="AlphaFoldDB" id="A0A4Z0ZXU3"/>
<dbReference type="InterPro" id="IPR018062">
    <property type="entry name" value="HTH_AraC-typ_CS"/>
</dbReference>
<dbReference type="SMART" id="SM00871">
    <property type="entry name" value="AraC_E_bind"/>
    <property type="match status" value="1"/>
</dbReference>
<dbReference type="PANTHER" id="PTHR40055:SF1">
    <property type="entry name" value="TRANSCRIPTIONAL REGULATOR YGIV-RELATED"/>
    <property type="match status" value="1"/>
</dbReference>
<protein>
    <submittedName>
        <fullName evidence="5">AraC family transcriptional regulator</fullName>
    </submittedName>
</protein>
<dbReference type="Gene3D" id="1.10.10.60">
    <property type="entry name" value="Homeodomain-like"/>
    <property type="match status" value="2"/>
</dbReference>
<keyword evidence="6" id="KW-1185">Reference proteome</keyword>
<dbReference type="InterPro" id="IPR009057">
    <property type="entry name" value="Homeodomain-like_sf"/>
</dbReference>
<evidence type="ECO:0000313" key="5">
    <source>
        <dbReference type="EMBL" id="TGL57830.1"/>
    </source>
</evidence>
<dbReference type="GO" id="GO:0003700">
    <property type="term" value="F:DNA-binding transcription factor activity"/>
    <property type="evidence" value="ECO:0007669"/>
    <property type="project" value="InterPro"/>
</dbReference>
<keyword evidence="2" id="KW-0238">DNA-binding</keyword>
<name>A0A4Z0ZXU3_9LEPT</name>
<keyword evidence="3" id="KW-0804">Transcription</keyword>
<comment type="caution">
    <text evidence="5">The sequence shown here is derived from an EMBL/GenBank/DDBJ whole genome shotgun (WGS) entry which is preliminary data.</text>
</comment>
<accession>A0A4Z0ZXU3</accession>
<organism evidence="5 6">
    <name type="scientific">Leptospira jelokensis</name>
    <dbReference type="NCBI Taxonomy" id="2484931"/>
    <lineage>
        <taxon>Bacteria</taxon>
        <taxon>Pseudomonadati</taxon>
        <taxon>Spirochaetota</taxon>
        <taxon>Spirochaetia</taxon>
        <taxon>Leptospirales</taxon>
        <taxon>Leptospiraceae</taxon>
        <taxon>Leptospira</taxon>
    </lineage>
</organism>
<dbReference type="Pfam" id="PF12833">
    <property type="entry name" value="HTH_18"/>
    <property type="match status" value="1"/>
</dbReference>
<dbReference type="PROSITE" id="PS00041">
    <property type="entry name" value="HTH_ARAC_FAMILY_1"/>
    <property type="match status" value="1"/>
</dbReference>
<evidence type="ECO:0000256" key="2">
    <source>
        <dbReference type="ARBA" id="ARBA00023125"/>
    </source>
</evidence>
<dbReference type="RefSeq" id="WP_135645375.1">
    <property type="nucleotide sequence ID" value="NZ_RQGH01000039.1"/>
</dbReference>
<evidence type="ECO:0000256" key="1">
    <source>
        <dbReference type="ARBA" id="ARBA00023015"/>
    </source>
</evidence>
<dbReference type="InterPro" id="IPR050908">
    <property type="entry name" value="SmbC-like"/>
</dbReference>
<dbReference type="Gene3D" id="3.20.80.10">
    <property type="entry name" value="Regulatory factor, effector binding domain"/>
    <property type="match status" value="1"/>
</dbReference>
<proteinExistence type="predicted"/>
<dbReference type="Proteomes" id="UP000297567">
    <property type="component" value="Unassembled WGS sequence"/>
</dbReference>
<reference evidence="5" key="1">
    <citation type="journal article" date="2019" name="PLoS Negl. Trop. Dis.">
        <title>Revisiting the worldwide diversity of Leptospira species in the environment.</title>
        <authorList>
            <person name="Vincent A.T."/>
            <person name="Schiettekatte O."/>
            <person name="Bourhy P."/>
            <person name="Veyrier F.J."/>
            <person name="Picardeau M."/>
        </authorList>
    </citation>
    <scope>NUCLEOTIDE SEQUENCE [LARGE SCALE GENOMIC DNA]</scope>
    <source>
        <strain evidence="5">201702451</strain>
    </source>
</reference>
<dbReference type="EMBL" id="RQGH01000039">
    <property type="protein sequence ID" value="TGL57830.1"/>
    <property type="molecule type" value="Genomic_DNA"/>
</dbReference>
<keyword evidence="1" id="KW-0805">Transcription regulation</keyword>
<dbReference type="PROSITE" id="PS01124">
    <property type="entry name" value="HTH_ARAC_FAMILY_2"/>
    <property type="match status" value="1"/>
</dbReference>
<gene>
    <name evidence="5" type="ORF">EHQ62_17925</name>
</gene>
<dbReference type="PANTHER" id="PTHR40055">
    <property type="entry name" value="TRANSCRIPTIONAL REGULATOR YGIV-RELATED"/>
    <property type="match status" value="1"/>
</dbReference>
<dbReference type="SUPFAM" id="SSF46689">
    <property type="entry name" value="Homeodomain-like"/>
    <property type="match status" value="2"/>
</dbReference>
<dbReference type="InterPro" id="IPR011256">
    <property type="entry name" value="Reg_factor_effector_dom_sf"/>
</dbReference>
<dbReference type="InterPro" id="IPR018060">
    <property type="entry name" value="HTH_AraC"/>
</dbReference>
<feature type="domain" description="HTH araC/xylS-type" evidence="4">
    <location>
        <begin position="15"/>
        <end position="113"/>
    </location>
</feature>
<evidence type="ECO:0000259" key="4">
    <source>
        <dbReference type="PROSITE" id="PS01124"/>
    </source>
</evidence>
<dbReference type="SMART" id="SM00342">
    <property type="entry name" value="HTH_ARAC"/>
    <property type="match status" value="1"/>
</dbReference>
<dbReference type="GO" id="GO:0043565">
    <property type="term" value="F:sequence-specific DNA binding"/>
    <property type="evidence" value="ECO:0007669"/>
    <property type="project" value="InterPro"/>
</dbReference>
<evidence type="ECO:0000313" key="6">
    <source>
        <dbReference type="Proteomes" id="UP000297567"/>
    </source>
</evidence>
<dbReference type="InterPro" id="IPR010499">
    <property type="entry name" value="AraC_E-bd"/>
</dbReference>
<dbReference type="InterPro" id="IPR029442">
    <property type="entry name" value="GyrI-like"/>
</dbReference>